<dbReference type="AlphaFoldDB" id="A0A645GCS4"/>
<name>A0A645GCS4_9ZZZZ</name>
<evidence type="ECO:0000313" key="1">
    <source>
        <dbReference type="EMBL" id="MPN24697.1"/>
    </source>
</evidence>
<protein>
    <submittedName>
        <fullName evidence="1">Uncharacterized protein</fullName>
    </submittedName>
</protein>
<organism evidence="1">
    <name type="scientific">bioreactor metagenome</name>
    <dbReference type="NCBI Taxonomy" id="1076179"/>
    <lineage>
        <taxon>unclassified sequences</taxon>
        <taxon>metagenomes</taxon>
        <taxon>ecological metagenomes</taxon>
    </lineage>
</organism>
<gene>
    <name evidence="1" type="ORF">SDC9_172099</name>
</gene>
<reference evidence="1" key="1">
    <citation type="submission" date="2019-08" db="EMBL/GenBank/DDBJ databases">
        <authorList>
            <person name="Kucharzyk K."/>
            <person name="Murdoch R.W."/>
            <person name="Higgins S."/>
            <person name="Loffler F."/>
        </authorList>
    </citation>
    <scope>NUCLEOTIDE SEQUENCE</scope>
</reference>
<comment type="caution">
    <text evidence="1">The sequence shown here is derived from an EMBL/GenBank/DDBJ whole genome shotgun (WGS) entry which is preliminary data.</text>
</comment>
<accession>A0A645GCS4</accession>
<sequence>MGLNDHTIHPKQRGTAVFVGIQLCLKAFDTALDQQCRQHGTDIFFEQRFQLARKKLGPALGQL</sequence>
<proteinExistence type="predicted"/>
<dbReference type="EMBL" id="VSSQ01073625">
    <property type="protein sequence ID" value="MPN24697.1"/>
    <property type="molecule type" value="Genomic_DNA"/>
</dbReference>